<dbReference type="InterPro" id="IPR036388">
    <property type="entry name" value="WH-like_DNA-bd_sf"/>
</dbReference>
<dbReference type="AlphaFoldDB" id="A0A5P8KI96"/>
<dbReference type="SUPFAM" id="SSF52540">
    <property type="entry name" value="P-loop containing nucleoside triphosphate hydrolases"/>
    <property type="match status" value="1"/>
</dbReference>
<dbReference type="Proteomes" id="UP000327294">
    <property type="component" value="Chromosome"/>
</dbReference>
<dbReference type="GO" id="GO:0006355">
    <property type="term" value="P:regulation of DNA-templated transcription"/>
    <property type="evidence" value="ECO:0007669"/>
    <property type="project" value="InterPro"/>
</dbReference>
<evidence type="ECO:0000259" key="2">
    <source>
        <dbReference type="PROSITE" id="PS50043"/>
    </source>
</evidence>
<dbReference type="GO" id="GO:0043531">
    <property type="term" value="F:ADP binding"/>
    <property type="evidence" value="ECO:0007669"/>
    <property type="project" value="InterPro"/>
</dbReference>
<dbReference type="Pfam" id="PF00196">
    <property type="entry name" value="GerE"/>
    <property type="match status" value="1"/>
</dbReference>
<dbReference type="PRINTS" id="PR00038">
    <property type="entry name" value="HTHLUXR"/>
</dbReference>
<feature type="region of interest" description="Disordered" evidence="1">
    <location>
        <begin position="730"/>
        <end position="751"/>
    </location>
</feature>
<dbReference type="SUPFAM" id="SSF46894">
    <property type="entry name" value="C-terminal effector domain of the bipartite response regulators"/>
    <property type="match status" value="1"/>
</dbReference>
<evidence type="ECO:0000313" key="4">
    <source>
        <dbReference type="Proteomes" id="UP000327294"/>
    </source>
</evidence>
<evidence type="ECO:0000313" key="3">
    <source>
        <dbReference type="EMBL" id="QFR03094.1"/>
    </source>
</evidence>
<dbReference type="Pfam" id="PF25872">
    <property type="entry name" value="HTH_77"/>
    <property type="match status" value="1"/>
</dbReference>
<dbReference type="GO" id="GO:0003677">
    <property type="term" value="F:DNA binding"/>
    <property type="evidence" value="ECO:0007669"/>
    <property type="project" value="InterPro"/>
</dbReference>
<dbReference type="PANTHER" id="PTHR47691:SF3">
    <property type="entry name" value="HTH-TYPE TRANSCRIPTIONAL REGULATOR RV0890C-RELATED"/>
    <property type="match status" value="1"/>
</dbReference>
<sequence>MISEAGNLPVALTSFVGRRRDLADVRRLLGTTRLLTLVGMGGVGKTRLALEVAAASRKAFPDGVWLVDLAPVRDPSTVADATAVALGVPDRSARSTVDQLTRHLSGRRTLIVLDNCEHLIHACAELADTLLSAAAGLRILATSRQSLGIVGEHTLVVPPLSVPDEAIELLRDRAAAVRPELRITEANRAGAFRLCTDLEGLPLAIELAASRLRTLTVDQTIDRLEDRFALLTGGSRTALPRQRTLRAMIDWSYELCSPAERLLWNRLSVFSGGFCLDGAEDVCSGDGIDRHEVLDLLDGLVAQSVVLPTEEEGLPRYRLLETIRQYGRARLAESAEEQRVLRRHRGFCLHLAGLSAWGPRQEQARVRLRAEHSNLLAALDHGGDPQGELALAAALRFHWCVGGFLGEGRRRLDQALTAAPEPTAARAWALWVAAWVALLQGDHETADRRLAEADELSRQLDDPAIRTLVMGLRGTSALFQGRPEEAVSLCERAVAQDSGAAAGAGGTRGVAGPGAPGGVASPGGRGGGTGPGGPGAVAGPGGPDGAGGAGEAGGAGGAGAVFSLFQLTVARAYLEDPRARETGLRAVALAEARGEREGLAHALGALGLASWVCGDPEEGTARFRAGLTIYLSFGDHLGVALMLEALAWVAASRGDHRRAGRLLGTARAMWRHIGTTLSVFGPHKVAYHTRCEQAVLEALGPAAFERALADGERHDSLAQAAAYALADDADTGTGTGTRADTGSPVTGAAAGPLTRREREVAAMVAQGMTNRQIAAALVLSPRTVGGHVRNILAKLGHGRRAQIATWWAANQVPDPSE</sequence>
<dbReference type="InterPro" id="IPR011990">
    <property type="entry name" value="TPR-like_helical_dom_sf"/>
</dbReference>
<dbReference type="SMART" id="SM00421">
    <property type="entry name" value="HTH_LUXR"/>
    <property type="match status" value="1"/>
</dbReference>
<accession>A0A5P8KI96</accession>
<feature type="compositionally biased region" description="Gly residues" evidence="1">
    <location>
        <begin position="502"/>
        <end position="552"/>
    </location>
</feature>
<dbReference type="EMBL" id="CP045096">
    <property type="protein sequence ID" value="QFR03094.1"/>
    <property type="molecule type" value="Genomic_DNA"/>
</dbReference>
<dbReference type="Pfam" id="PF13401">
    <property type="entry name" value="AAA_22"/>
    <property type="match status" value="1"/>
</dbReference>
<dbReference type="PRINTS" id="PR00364">
    <property type="entry name" value="DISEASERSIST"/>
</dbReference>
<dbReference type="InterPro" id="IPR058852">
    <property type="entry name" value="HTH_77"/>
</dbReference>
<dbReference type="Gene3D" id="3.40.50.300">
    <property type="entry name" value="P-loop containing nucleotide triphosphate hydrolases"/>
    <property type="match status" value="1"/>
</dbReference>
<dbReference type="InterPro" id="IPR016032">
    <property type="entry name" value="Sig_transdc_resp-reg_C-effctor"/>
</dbReference>
<dbReference type="PROSITE" id="PS00622">
    <property type="entry name" value="HTH_LUXR_1"/>
    <property type="match status" value="1"/>
</dbReference>
<dbReference type="PROSITE" id="PS50043">
    <property type="entry name" value="HTH_LUXR_2"/>
    <property type="match status" value="1"/>
</dbReference>
<protein>
    <submittedName>
        <fullName evidence="3">AAA family ATPase</fullName>
    </submittedName>
</protein>
<proteinExistence type="predicted"/>
<reference evidence="3 4" key="1">
    <citation type="submission" date="2019-10" db="EMBL/GenBank/DDBJ databases">
        <title>Streptomyces sp. strain GY16 isolated from leaves of Broussonetia papyrifera.</title>
        <authorList>
            <person name="Mo P."/>
        </authorList>
    </citation>
    <scope>NUCLEOTIDE SEQUENCE [LARGE SCALE GENOMIC DNA]</scope>
    <source>
        <strain evidence="3 4">GY16</strain>
    </source>
</reference>
<dbReference type="SUPFAM" id="SSF48452">
    <property type="entry name" value="TPR-like"/>
    <property type="match status" value="2"/>
</dbReference>
<name>A0A5P8KI96_9ACTN</name>
<dbReference type="InterPro" id="IPR027417">
    <property type="entry name" value="P-loop_NTPase"/>
</dbReference>
<feature type="region of interest" description="Disordered" evidence="1">
    <location>
        <begin position="501"/>
        <end position="552"/>
    </location>
</feature>
<organism evidence="3 4">
    <name type="scientific">Streptomyces phaeolivaceus</name>
    <dbReference type="NCBI Taxonomy" id="2653200"/>
    <lineage>
        <taxon>Bacteria</taxon>
        <taxon>Bacillati</taxon>
        <taxon>Actinomycetota</taxon>
        <taxon>Actinomycetes</taxon>
        <taxon>Kitasatosporales</taxon>
        <taxon>Streptomycetaceae</taxon>
        <taxon>Streptomyces</taxon>
    </lineage>
</organism>
<dbReference type="PANTHER" id="PTHR47691">
    <property type="entry name" value="REGULATOR-RELATED"/>
    <property type="match status" value="1"/>
</dbReference>
<dbReference type="InterPro" id="IPR049945">
    <property type="entry name" value="AAA_22"/>
</dbReference>
<evidence type="ECO:0000256" key="1">
    <source>
        <dbReference type="SAM" id="MobiDB-lite"/>
    </source>
</evidence>
<dbReference type="Gene3D" id="1.10.10.10">
    <property type="entry name" value="Winged helix-like DNA-binding domain superfamily/Winged helix DNA-binding domain"/>
    <property type="match status" value="1"/>
</dbReference>
<dbReference type="InterPro" id="IPR000792">
    <property type="entry name" value="Tscrpt_reg_LuxR_C"/>
</dbReference>
<dbReference type="KEGG" id="sphv:F9278_39225"/>
<feature type="domain" description="HTH luxR-type" evidence="2">
    <location>
        <begin position="746"/>
        <end position="811"/>
    </location>
</feature>
<dbReference type="Gene3D" id="1.25.40.10">
    <property type="entry name" value="Tetratricopeptide repeat domain"/>
    <property type="match status" value="2"/>
</dbReference>
<keyword evidence="4" id="KW-1185">Reference proteome</keyword>
<dbReference type="CDD" id="cd06170">
    <property type="entry name" value="LuxR_C_like"/>
    <property type="match status" value="1"/>
</dbReference>
<gene>
    <name evidence="3" type="ORF">F9278_39225</name>
</gene>